<accession>A0A4U0QAV3</accession>
<protein>
    <recommendedName>
        <fullName evidence="4">DUF1311 domain-containing protein</fullName>
    </recommendedName>
</protein>
<comment type="caution">
    <text evidence="2">The sequence shown here is derived from an EMBL/GenBank/DDBJ whole genome shotgun (WGS) entry which is preliminary data.</text>
</comment>
<sequence>MKPLHTILTLNALLGVLCLPAAQADVGDKAQAEVAQQYRQQVAACATQSGERRLVCLDEATLDRTIALEDLRAESENTAAARARAARNKVEAAFVMAEGQCARGATAQRSACLQRAKAQRDVSEGDIAANQAAFVSYDALAAGEDDGLLRRAALSCDKLRDEARDRCVKQFVHQQQM</sequence>
<name>A0A4U0QAV3_9NEIS</name>
<dbReference type="Proteomes" id="UP000310016">
    <property type="component" value="Unassembled WGS sequence"/>
</dbReference>
<feature type="signal peptide" evidence="1">
    <location>
        <begin position="1"/>
        <end position="24"/>
    </location>
</feature>
<dbReference type="OrthoDB" id="5769605at2"/>
<dbReference type="RefSeq" id="WP_136773699.1">
    <property type="nucleotide sequence ID" value="NZ_CP156074.1"/>
</dbReference>
<gene>
    <name evidence="2" type="ORF">FAZ21_12100</name>
</gene>
<dbReference type="EMBL" id="SUMF01000013">
    <property type="protein sequence ID" value="TJZ72954.1"/>
    <property type="molecule type" value="Genomic_DNA"/>
</dbReference>
<proteinExistence type="predicted"/>
<evidence type="ECO:0008006" key="4">
    <source>
        <dbReference type="Google" id="ProtNLM"/>
    </source>
</evidence>
<keyword evidence="1" id="KW-0732">Signal</keyword>
<evidence type="ECO:0000313" key="3">
    <source>
        <dbReference type="Proteomes" id="UP000310016"/>
    </source>
</evidence>
<reference evidence="2 3" key="1">
    <citation type="submission" date="2019-04" db="EMBL/GenBank/DDBJ databases">
        <title>Chitiniphilus eburnea sp. nov., a novel chitinolytic bacterium isolated from aquaculture sludge.</title>
        <authorList>
            <person name="Sheng M."/>
        </authorList>
    </citation>
    <scope>NUCLEOTIDE SEQUENCE [LARGE SCALE GENOMIC DNA]</scope>
    <source>
        <strain evidence="2 3">HX-2-15</strain>
    </source>
</reference>
<dbReference type="AlphaFoldDB" id="A0A4U0QAV3"/>
<organism evidence="2 3">
    <name type="scientific">Chitiniphilus eburneus</name>
    <dbReference type="NCBI Taxonomy" id="2571148"/>
    <lineage>
        <taxon>Bacteria</taxon>
        <taxon>Pseudomonadati</taxon>
        <taxon>Pseudomonadota</taxon>
        <taxon>Betaproteobacteria</taxon>
        <taxon>Neisseriales</taxon>
        <taxon>Chitinibacteraceae</taxon>
        <taxon>Chitiniphilus</taxon>
    </lineage>
</organism>
<keyword evidence="3" id="KW-1185">Reference proteome</keyword>
<feature type="chain" id="PRO_5020224637" description="DUF1311 domain-containing protein" evidence="1">
    <location>
        <begin position="25"/>
        <end position="177"/>
    </location>
</feature>
<evidence type="ECO:0000313" key="2">
    <source>
        <dbReference type="EMBL" id="TJZ72954.1"/>
    </source>
</evidence>
<evidence type="ECO:0000256" key="1">
    <source>
        <dbReference type="SAM" id="SignalP"/>
    </source>
</evidence>